<dbReference type="PROSITE" id="PS00211">
    <property type="entry name" value="ABC_TRANSPORTER_1"/>
    <property type="match status" value="1"/>
</dbReference>
<dbReference type="InterPro" id="IPR017871">
    <property type="entry name" value="ABC_transporter-like_CS"/>
</dbReference>
<evidence type="ECO:0000256" key="6">
    <source>
        <dbReference type="ARBA" id="ARBA00022840"/>
    </source>
</evidence>
<dbReference type="FunFam" id="3.40.50.300:FF:000221">
    <property type="entry name" value="Multidrug ABC transporter ATP-binding protein"/>
    <property type="match status" value="1"/>
</dbReference>
<evidence type="ECO:0000256" key="9">
    <source>
        <dbReference type="ARBA" id="ARBA00023455"/>
    </source>
</evidence>
<keyword evidence="6 13" id="KW-0067">ATP-binding</keyword>
<evidence type="ECO:0000256" key="8">
    <source>
        <dbReference type="ARBA" id="ARBA00023136"/>
    </source>
</evidence>
<feature type="transmembrane region" description="Helical" evidence="10">
    <location>
        <begin position="77"/>
        <end position="105"/>
    </location>
</feature>
<evidence type="ECO:0000256" key="2">
    <source>
        <dbReference type="ARBA" id="ARBA00022448"/>
    </source>
</evidence>
<evidence type="ECO:0000256" key="4">
    <source>
        <dbReference type="ARBA" id="ARBA00022692"/>
    </source>
</evidence>
<name>A0A6M8J7B0_9ACTN</name>
<dbReference type="AlphaFoldDB" id="A0A6M8J7B0"/>
<feature type="transmembrane region" description="Helical" evidence="10">
    <location>
        <begin position="33"/>
        <end position="57"/>
    </location>
</feature>
<evidence type="ECO:0000259" key="12">
    <source>
        <dbReference type="PROSITE" id="PS50929"/>
    </source>
</evidence>
<comment type="subcellular location">
    <subcellularLocation>
        <location evidence="1">Cell inner membrane</location>
        <topology evidence="1">Multi-pass membrane protein</topology>
    </subcellularLocation>
</comment>
<evidence type="ECO:0000256" key="7">
    <source>
        <dbReference type="ARBA" id="ARBA00022989"/>
    </source>
</evidence>
<reference evidence="14" key="1">
    <citation type="submission" date="2020-05" db="EMBL/GenBank/DDBJ databases">
        <title>Novel species in genus Nocardioides.</title>
        <authorList>
            <person name="Zhang G."/>
        </authorList>
    </citation>
    <scope>NUCLEOTIDE SEQUENCE [LARGE SCALE GENOMIC DNA]</scope>
    <source>
        <strain evidence="14">zg-1050</strain>
    </source>
</reference>
<keyword evidence="2" id="KW-0813">Transport</keyword>
<keyword evidence="14" id="KW-1185">Reference proteome</keyword>
<evidence type="ECO:0000259" key="11">
    <source>
        <dbReference type="PROSITE" id="PS50893"/>
    </source>
</evidence>
<dbReference type="SMART" id="SM00382">
    <property type="entry name" value="AAA"/>
    <property type="match status" value="1"/>
</dbReference>
<dbReference type="SUPFAM" id="SSF52540">
    <property type="entry name" value="P-loop containing nucleoside triphosphate hydrolases"/>
    <property type="match status" value="1"/>
</dbReference>
<dbReference type="InterPro" id="IPR039421">
    <property type="entry name" value="Type_1_exporter"/>
</dbReference>
<keyword evidence="8 10" id="KW-0472">Membrane</keyword>
<dbReference type="GO" id="GO:0015421">
    <property type="term" value="F:ABC-type oligopeptide transporter activity"/>
    <property type="evidence" value="ECO:0007669"/>
    <property type="project" value="TreeGrafter"/>
</dbReference>
<protein>
    <submittedName>
        <fullName evidence="13">ABC transporter ATP-binding protein</fullName>
    </submittedName>
</protein>
<dbReference type="Gene3D" id="3.40.50.300">
    <property type="entry name" value="P-loop containing nucleotide triphosphate hydrolases"/>
    <property type="match status" value="1"/>
</dbReference>
<dbReference type="RefSeq" id="WP_173165174.1">
    <property type="nucleotide sequence ID" value="NZ_CP053716.1"/>
</dbReference>
<feature type="transmembrane region" description="Helical" evidence="10">
    <location>
        <begin position="303"/>
        <end position="322"/>
    </location>
</feature>
<evidence type="ECO:0000313" key="13">
    <source>
        <dbReference type="EMBL" id="QKF07776.1"/>
    </source>
</evidence>
<keyword evidence="7 10" id="KW-1133">Transmembrane helix</keyword>
<dbReference type="Pfam" id="PF00664">
    <property type="entry name" value="ABC_membrane"/>
    <property type="match status" value="1"/>
</dbReference>
<feature type="domain" description="ABC transporter" evidence="11">
    <location>
        <begin position="362"/>
        <end position="597"/>
    </location>
</feature>
<dbReference type="PROSITE" id="PS50929">
    <property type="entry name" value="ABC_TM1F"/>
    <property type="match status" value="1"/>
</dbReference>
<dbReference type="GO" id="GO:0016887">
    <property type="term" value="F:ATP hydrolysis activity"/>
    <property type="evidence" value="ECO:0007669"/>
    <property type="project" value="InterPro"/>
</dbReference>
<dbReference type="GO" id="GO:0005886">
    <property type="term" value="C:plasma membrane"/>
    <property type="evidence" value="ECO:0007669"/>
    <property type="project" value="UniProtKB-SubCell"/>
</dbReference>
<evidence type="ECO:0000256" key="5">
    <source>
        <dbReference type="ARBA" id="ARBA00022741"/>
    </source>
</evidence>
<accession>A0A6M8J7B0</accession>
<dbReference type="PROSITE" id="PS50893">
    <property type="entry name" value="ABC_TRANSPORTER_2"/>
    <property type="match status" value="1"/>
</dbReference>
<evidence type="ECO:0000256" key="1">
    <source>
        <dbReference type="ARBA" id="ARBA00004429"/>
    </source>
</evidence>
<keyword evidence="4 10" id="KW-0812">Transmembrane</keyword>
<dbReference type="PANTHER" id="PTHR43394">
    <property type="entry name" value="ATP-DEPENDENT PERMEASE MDL1, MITOCHONDRIAL"/>
    <property type="match status" value="1"/>
</dbReference>
<feature type="transmembrane region" description="Helical" evidence="10">
    <location>
        <begin position="180"/>
        <end position="201"/>
    </location>
</feature>
<comment type="similarity">
    <text evidence="9">Belongs to the ABC transporter superfamily. Siderophore-Fe(3+) uptake transporter (SIUT) (TC 3.A.1.21) family.</text>
</comment>
<sequence>MGSKSPRSAAAGKDRPPSAVAELYRYAGTRAPLLTVGCVLSAIAGVMMVLPLVFLWVVVNEFLAPAGGVPDQERVLFAAWMAFGLAVGGFVVYALGLMCTHFAAFRIAGNMRRAMAAHLAKVPLGYFSSSSSGSLRRVIDGCTAQTEDLAAHKLPDFTGALLAPVAFVAVTFWFDWVMGLVCLVPVAVGFLSLGLMLGGGAKRDGQSFMERYQAALVRMSAAATEYVRGVPVMKMFQQTVRSFKVFHAAIVDYRRMATDYVRFCEPAYMVQLVAVNGTFAVLVPAGIVLAAGAANFAAFLSNFIFYVIFSGLTSMLLMKVMYSSETVMMARDAFDRAREVLSTPVMEQPSQAQAAVPTAFDVRLQAVGFTYPGKDDPALSDVSLCVPEGGTVALVGPSGGGKSTLASLVARFWDPAQGTVSIGGIDVRRIPAADLMRIVAFVFQDDRLLKRSIRENVRIGRPQATDAEVHAALQAACCDDIVEKLPQGLDTVVGTKGVYLSGGECQRIALARALLKDAPVVVLDEATAFADPENEAQIQRALARLCAGKTVLMVAHRLSTVTRADQICVLDGGRVVERGTHEGLLAARGRYARMWTDYNQAVTWKIKGGDGHVA</sequence>
<dbReference type="Pfam" id="PF00005">
    <property type="entry name" value="ABC_tran"/>
    <property type="match status" value="1"/>
</dbReference>
<dbReference type="InterPro" id="IPR011527">
    <property type="entry name" value="ABC1_TM_dom"/>
</dbReference>
<proteinExistence type="inferred from homology"/>
<dbReference type="InterPro" id="IPR036640">
    <property type="entry name" value="ABC1_TM_sf"/>
</dbReference>
<dbReference type="InterPro" id="IPR003593">
    <property type="entry name" value="AAA+_ATPase"/>
</dbReference>
<dbReference type="KEGG" id="bwa:HLV38_06390"/>
<keyword evidence="3" id="KW-1003">Cell membrane</keyword>
<evidence type="ECO:0000256" key="3">
    <source>
        <dbReference type="ARBA" id="ARBA00022475"/>
    </source>
</evidence>
<feature type="transmembrane region" description="Helical" evidence="10">
    <location>
        <begin position="272"/>
        <end position="297"/>
    </location>
</feature>
<evidence type="ECO:0000256" key="10">
    <source>
        <dbReference type="SAM" id="Phobius"/>
    </source>
</evidence>
<dbReference type="Gene3D" id="1.20.1560.10">
    <property type="entry name" value="ABC transporter type 1, transmembrane domain"/>
    <property type="match status" value="1"/>
</dbReference>
<feature type="domain" description="ABC transmembrane type-1" evidence="12">
    <location>
        <begin position="36"/>
        <end position="329"/>
    </location>
</feature>
<dbReference type="SUPFAM" id="SSF90123">
    <property type="entry name" value="ABC transporter transmembrane region"/>
    <property type="match status" value="1"/>
</dbReference>
<dbReference type="PANTHER" id="PTHR43394:SF1">
    <property type="entry name" value="ATP-BINDING CASSETTE SUB-FAMILY B MEMBER 10, MITOCHONDRIAL"/>
    <property type="match status" value="1"/>
</dbReference>
<dbReference type="GO" id="GO:0005524">
    <property type="term" value="F:ATP binding"/>
    <property type="evidence" value="ECO:0007669"/>
    <property type="project" value="UniProtKB-KW"/>
</dbReference>
<organism evidence="13 14">
    <name type="scientific">Berryella wangjianweii</name>
    <dbReference type="NCBI Taxonomy" id="2734634"/>
    <lineage>
        <taxon>Bacteria</taxon>
        <taxon>Bacillati</taxon>
        <taxon>Actinomycetota</taxon>
        <taxon>Coriobacteriia</taxon>
        <taxon>Eggerthellales</taxon>
        <taxon>Eggerthellaceae</taxon>
        <taxon>Berryella</taxon>
    </lineage>
</organism>
<dbReference type="Proteomes" id="UP000503297">
    <property type="component" value="Chromosome"/>
</dbReference>
<evidence type="ECO:0000313" key="14">
    <source>
        <dbReference type="Proteomes" id="UP000503297"/>
    </source>
</evidence>
<dbReference type="InterPro" id="IPR027417">
    <property type="entry name" value="P-loop_NTPase"/>
</dbReference>
<dbReference type="EMBL" id="CP053716">
    <property type="protein sequence ID" value="QKF07776.1"/>
    <property type="molecule type" value="Genomic_DNA"/>
</dbReference>
<gene>
    <name evidence="13" type="ORF">HLV38_06390</name>
</gene>
<keyword evidence="5" id="KW-0547">Nucleotide-binding</keyword>
<dbReference type="InterPro" id="IPR003439">
    <property type="entry name" value="ABC_transporter-like_ATP-bd"/>
</dbReference>